<dbReference type="EMBL" id="JAEHOE010000082">
    <property type="protein sequence ID" value="KAG2488564.1"/>
    <property type="molecule type" value="Genomic_DNA"/>
</dbReference>
<feature type="region of interest" description="Disordered" evidence="1">
    <location>
        <begin position="1089"/>
        <end position="1110"/>
    </location>
</feature>
<feature type="compositionally biased region" description="Polar residues" evidence="1">
    <location>
        <begin position="601"/>
        <end position="614"/>
    </location>
</feature>
<feature type="compositionally biased region" description="Pro residues" evidence="1">
    <location>
        <begin position="444"/>
        <end position="462"/>
    </location>
</feature>
<keyword evidence="3" id="KW-1185">Reference proteome</keyword>
<dbReference type="Proteomes" id="UP000612055">
    <property type="component" value="Unassembled WGS sequence"/>
</dbReference>
<feature type="region of interest" description="Disordered" evidence="1">
    <location>
        <begin position="1014"/>
        <end position="1076"/>
    </location>
</feature>
<protein>
    <submittedName>
        <fullName evidence="2">Uncharacterized protein</fullName>
    </submittedName>
</protein>
<comment type="caution">
    <text evidence="2">The sequence shown here is derived from an EMBL/GenBank/DDBJ whole genome shotgun (WGS) entry which is preliminary data.</text>
</comment>
<dbReference type="InterPro" id="IPR011990">
    <property type="entry name" value="TPR-like_helical_dom_sf"/>
</dbReference>
<feature type="compositionally biased region" description="Gly residues" evidence="1">
    <location>
        <begin position="1198"/>
        <end position="1209"/>
    </location>
</feature>
<sequence length="1518" mass="151876">MAGDGNYEFYSKCLTKLFRVNVERAVSDAMKQQRAAGLGRANSARSSFRSRVQTTQSGVGTGLASNLQVHGWSYGRSAGSLRDRPHTAAPASASAAGEAGRSRAPPSYATIPASFMRSPRSAPVTPRGRPQSSPPRTSYHVSGAGGGDRAPASSGGGVGGGADSGPGGVPYGVLTVGPQASVRPSTAGFGTSSGGGYGSPQASPRPASGLGPGPGPGPGSGNMFSSFSSTSGAAPGATAGGALLSPRGRAAAVSNLSLRPSTNHTSEAAAAALQRLGRLAAAIGARNGLAGGGGGGGSYAASPRSPRVGSSAGLHGGHGAHAAHAGHALHAMYAGHGGAHVHAHASHAAAGHGHGVFAVLPQGFGLEAAAGQEGGAGLEPGSGGGSSDEDEGTTNGGGGGSGASGARSGRERTGSGAGGAPASPRVLRFGGATVASPAASPRPVTAPPGPVLRSAPPPPGCFAPPQQLYKAAEEEAAAKAAAELAAARAANSAFANDAGAAAAAAARMPPGVPKLNLTAITSMRRSLGAAAAAVAAAKEARSGADADGDAEGDSGSDADTQPPTVSGNRQITFQGSGEVADGDEADADPNNDADTARTTTLLGQPSARSLSNSPGRLRNLANKDNANADDADDDDADNPIKAVLRAGAAALQAEPSKSVLVAAGPKMSGETNKTLQVGISVGALIEIVKRLGPTARTCSTSEVATRWLLPPTRQDLCRVLDILMDDEREEVLLGEPPVSSQRPTTAATRGSNSSVQGSGLQPVLRPDRTWFGPPDYYVIHAWAGNFVALVAVLKEFCANNNKPLAGTYVWLDVLAVNHHPGRRDRKELTRCRELFARGKQALLVVDAGGEVLTRLWCLYEVWLAACGAPGAAPERLSILNAGADWDTLFDAFFRIDLARAGVSIVEERAKLVEDMVRSTRGSASTANDQPSTTGNAAAVGAMLPSISAAVRSAVMEAATCDLMEARKGGIRGGVGLPLLLDAVERYAMIRRVGGGHAEAEEQLAAAVAAAVRASGGPPGAATAPTAAVPTAQAAPPAQPQTSTAQPSLDSGSGAKPLTKGPGSAPPSEHGGVGAPIGLDYHAPVVAPPPLVPLPADTGGGGGGKAGGSSAAVWRKKPATLAALSLLQVEHGRLIAAMTHASMALTAIPGLSLVRPPPSLDDPDGEGHGRGGSSHGGQHGGRHGGRGGDRRSSHQGDRGAQGRGGKGGAEGAHPPPIAPGIVAWGGPHWELGNPQSTSAGSARAIFMVSQVEAACGRHEAAAQLALQAGLARAAALGNAHPATLATKRAAVPHLLAAGRMQDAQLLATTLLREAVLAHGDGHPSAGVCHGAVAQVLVAQNRPEQAYVAAQRGAEVLAAALGRSHPATLDGLQLCVDILESAQEYGKAVTLMRMLVEGRAAPGAIRASPASPAFLQPNARMLHLRTVQALEEKAAAEDNPKLGRLGLSGILRGLAKLEGELKAALLAMGPAGVQVKKDLETVLIAQNKRYEAALLLKGELPLVRGAAEEAASRRPAASAR</sequence>
<evidence type="ECO:0000313" key="3">
    <source>
        <dbReference type="Proteomes" id="UP000612055"/>
    </source>
</evidence>
<dbReference type="OrthoDB" id="435799at2759"/>
<evidence type="ECO:0000256" key="1">
    <source>
        <dbReference type="SAM" id="MobiDB-lite"/>
    </source>
</evidence>
<feature type="compositionally biased region" description="Polar residues" evidence="1">
    <location>
        <begin position="561"/>
        <end position="575"/>
    </location>
</feature>
<feature type="compositionally biased region" description="Polar residues" evidence="1">
    <location>
        <begin position="738"/>
        <end position="759"/>
    </location>
</feature>
<feature type="compositionally biased region" description="Low complexity" evidence="1">
    <location>
        <begin position="40"/>
        <end position="51"/>
    </location>
</feature>
<dbReference type="Gene3D" id="1.25.40.10">
    <property type="entry name" value="Tetratricopeptide repeat domain"/>
    <property type="match status" value="1"/>
</dbReference>
<proteinExistence type="predicted"/>
<feature type="region of interest" description="Disordered" evidence="1">
    <location>
        <begin position="734"/>
        <end position="760"/>
    </location>
</feature>
<feature type="compositionally biased region" description="Gly residues" evidence="1">
    <location>
        <begin position="1097"/>
        <end position="1106"/>
    </location>
</feature>
<feature type="region of interest" description="Disordered" evidence="1">
    <location>
        <begin position="292"/>
        <end position="323"/>
    </location>
</feature>
<feature type="compositionally biased region" description="Gly residues" evidence="1">
    <location>
        <begin position="394"/>
        <end position="403"/>
    </location>
</feature>
<feature type="compositionally biased region" description="Acidic residues" evidence="1">
    <location>
        <begin position="627"/>
        <end position="637"/>
    </location>
</feature>
<feature type="compositionally biased region" description="Gly residues" evidence="1">
    <location>
        <begin position="143"/>
        <end position="170"/>
    </location>
</feature>
<reference evidence="2" key="1">
    <citation type="journal article" date="2020" name="bioRxiv">
        <title>Comparative genomics of Chlamydomonas.</title>
        <authorList>
            <person name="Craig R.J."/>
            <person name="Hasan A.R."/>
            <person name="Ness R.W."/>
            <person name="Keightley P.D."/>
        </authorList>
    </citation>
    <scope>NUCLEOTIDE SEQUENCE</scope>
    <source>
        <strain evidence="2">CCAP 11/70</strain>
    </source>
</reference>
<feature type="compositionally biased region" description="Low complexity" evidence="1">
    <location>
        <begin position="88"/>
        <end position="106"/>
    </location>
</feature>
<feature type="compositionally biased region" description="Polar residues" evidence="1">
    <location>
        <begin position="130"/>
        <end position="140"/>
    </location>
</feature>
<feature type="compositionally biased region" description="Acidic residues" evidence="1">
    <location>
        <begin position="580"/>
        <end position="591"/>
    </location>
</feature>
<feature type="compositionally biased region" description="Low complexity" evidence="1">
    <location>
        <begin position="221"/>
        <end position="241"/>
    </location>
</feature>
<feature type="compositionally biased region" description="Gly residues" evidence="1">
    <location>
        <begin position="372"/>
        <end position="386"/>
    </location>
</feature>
<feature type="compositionally biased region" description="Low complexity" evidence="1">
    <location>
        <begin position="1014"/>
        <end position="1047"/>
    </location>
</feature>
<feature type="compositionally biased region" description="Polar residues" evidence="1">
    <location>
        <begin position="52"/>
        <end position="61"/>
    </location>
</feature>
<organism evidence="2 3">
    <name type="scientific">Edaphochlamys debaryana</name>
    <dbReference type="NCBI Taxonomy" id="47281"/>
    <lineage>
        <taxon>Eukaryota</taxon>
        <taxon>Viridiplantae</taxon>
        <taxon>Chlorophyta</taxon>
        <taxon>core chlorophytes</taxon>
        <taxon>Chlorophyceae</taxon>
        <taxon>CS clade</taxon>
        <taxon>Chlamydomonadales</taxon>
        <taxon>Chlamydomonadales incertae sedis</taxon>
        <taxon>Edaphochlamys</taxon>
    </lineage>
</organism>
<gene>
    <name evidence="2" type="ORF">HYH03_012883</name>
</gene>
<feature type="region of interest" description="Disordered" evidence="1">
    <location>
        <begin position="542"/>
        <end position="638"/>
    </location>
</feature>
<accession>A0A835XRR9</accession>
<feature type="compositionally biased region" description="Acidic residues" evidence="1">
    <location>
        <begin position="546"/>
        <end position="556"/>
    </location>
</feature>
<feature type="region of interest" description="Disordered" evidence="1">
    <location>
        <begin position="77"/>
        <end position="241"/>
    </location>
</feature>
<evidence type="ECO:0000313" key="2">
    <source>
        <dbReference type="EMBL" id="KAG2488564.1"/>
    </source>
</evidence>
<feature type="region of interest" description="Disordered" evidence="1">
    <location>
        <begin position="35"/>
        <end position="61"/>
    </location>
</feature>
<feature type="compositionally biased region" description="Basic and acidic residues" evidence="1">
    <location>
        <begin position="1185"/>
        <end position="1196"/>
    </location>
</feature>
<feature type="region of interest" description="Disordered" evidence="1">
    <location>
        <begin position="371"/>
        <end position="462"/>
    </location>
</feature>
<feature type="compositionally biased region" description="Gly residues" evidence="1">
    <location>
        <begin position="1169"/>
        <end position="1178"/>
    </location>
</feature>
<name>A0A835XRR9_9CHLO</name>
<feature type="region of interest" description="Disordered" evidence="1">
    <location>
        <begin position="1151"/>
        <end position="1236"/>
    </location>
</feature>